<evidence type="ECO:0000313" key="2">
    <source>
        <dbReference type="EMBL" id="GAA1682910.1"/>
    </source>
</evidence>
<feature type="domain" description="Pyridoxamine 5'-phosphate oxidase N-terminal" evidence="1">
    <location>
        <begin position="51"/>
        <end position="151"/>
    </location>
</feature>
<comment type="caution">
    <text evidence="2">The sequence shown here is derived from an EMBL/GenBank/DDBJ whole genome shotgun (WGS) entry which is preliminary data.</text>
</comment>
<evidence type="ECO:0000313" key="3">
    <source>
        <dbReference type="Proteomes" id="UP001500618"/>
    </source>
</evidence>
<sequence length="198" mass="21527">MVAESLAGHRQIGAESVVPQMPVRPVAEIVGVPTEGGAMALAAGSHVTTADRVRELIADHKYLALGTADADGTPWVSPIFFSHQDCREFFWVSGPDTRHSRNIALRPQVSMAIYDSRVPIGQAEAVYLSARATKVPDDEIEEAAAIYHRRLPREKHFTLAELRDSGLYRLYRATALEHSVLVRGGATGADSRVTVDLG</sequence>
<gene>
    <name evidence="2" type="ORF">GCM10009765_35160</name>
</gene>
<name>A0ABP4T5X8_9ACTN</name>
<organism evidence="2 3">
    <name type="scientific">Fodinicola feengrottensis</name>
    <dbReference type="NCBI Taxonomy" id="435914"/>
    <lineage>
        <taxon>Bacteria</taxon>
        <taxon>Bacillati</taxon>
        <taxon>Actinomycetota</taxon>
        <taxon>Actinomycetes</taxon>
        <taxon>Mycobacteriales</taxon>
        <taxon>Fodinicola</taxon>
    </lineage>
</organism>
<evidence type="ECO:0000259" key="1">
    <source>
        <dbReference type="Pfam" id="PF01243"/>
    </source>
</evidence>
<accession>A0ABP4T5X8</accession>
<dbReference type="SUPFAM" id="SSF50475">
    <property type="entry name" value="FMN-binding split barrel"/>
    <property type="match status" value="1"/>
</dbReference>
<dbReference type="InterPro" id="IPR012349">
    <property type="entry name" value="Split_barrel_FMN-bd"/>
</dbReference>
<dbReference type="Gene3D" id="2.30.110.10">
    <property type="entry name" value="Electron Transport, Fmn-binding Protein, Chain A"/>
    <property type="match status" value="1"/>
</dbReference>
<keyword evidence="3" id="KW-1185">Reference proteome</keyword>
<proteinExistence type="predicted"/>
<reference evidence="3" key="1">
    <citation type="journal article" date="2019" name="Int. J. Syst. Evol. Microbiol.">
        <title>The Global Catalogue of Microorganisms (GCM) 10K type strain sequencing project: providing services to taxonomists for standard genome sequencing and annotation.</title>
        <authorList>
            <consortium name="The Broad Institute Genomics Platform"/>
            <consortium name="The Broad Institute Genome Sequencing Center for Infectious Disease"/>
            <person name="Wu L."/>
            <person name="Ma J."/>
        </authorList>
    </citation>
    <scope>NUCLEOTIDE SEQUENCE [LARGE SCALE GENOMIC DNA]</scope>
    <source>
        <strain evidence="3">JCM 14718</strain>
    </source>
</reference>
<dbReference type="InterPro" id="IPR011576">
    <property type="entry name" value="Pyridox_Oxase_N"/>
</dbReference>
<dbReference type="Proteomes" id="UP001500618">
    <property type="component" value="Unassembled WGS sequence"/>
</dbReference>
<protein>
    <recommendedName>
        <fullName evidence="1">Pyridoxamine 5'-phosphate oxidase N-terminal domain-containing protein</fullName>
    </recommendedName>
</protein>
<dbReference type="EMBL" id="BAAANY010000010">
    <property type="protein sequence ID" value="GAA1682910.1"/>
    <property type="molecule type" value="Genomic_DNA"/>
</dbReference>
<dbReference type="Pfam" id="PF01243">
    <property type="entry name" value="PNPOx_N"/>
    <property type="match status" value="1"/>
</dbReference>